<evidence type="ECO:0000256" key="2">
    <source>
        <dbReference type="SAM" id="SignalP"/>
    </source>
</evidence>
<evidence type="ECO:0000256" key="1">
    <source>
        <dbReference type="SAM" id="MobiDB-lite"/>
    </source>
</evidence>
<protein>
    <submittedName>
        <fullName evidence="5">Peptide-N4-(N-acetyl-beta- glucosaminyl)asparagine amidase A</fullName>
    </submittedName>
</protein>
<dbReference type="GeneID" id="110781872"/>
<evidence type="ECO:0000313" key="4">
    <source>
        <dbReference type="Proteomes" id="UP000813463"/>
    </source>
</evidence>
<evidence type="ECO:0000313" key="5">
    <source>
        <dbReference type="RefSeq" id="XP_021841616.1"/>
    </source>
</evidence>
<dbReference type="Pfam" id="PF12222">
    <property type="entry name" value="PNGaseA"/>
    <property type="match status" value="1"/>
</dbReference>
<reference evidence="4" key="1">
    <citation type="journal article" date="2021" name="Nat. Commun.">
        <title>Genomic analyses provide insights into spinach domestication and the genetic basis of agronomic traits.</title>
        <authorList>
            <person name="Cai X."/>
            <person name="Sun X."/>
            <person name="Xu C."/>
            <person name="Sun H."/>
            <person name="Wang X."/>
            <person name="Ge C."/>
            <person name="Zhang Z."/>
            <person name="Wang Q."/>
            <person name="Fei Z."/>
            <person name="Jiao C."/>
            <person name="Wang Q."/>
        </authorList>
    </citation>
    <scope>NUCLEOTIDE SEQUENCE [LARGE SCALE GENOMIC DNA]</scope>
    <source>
        <strain evidence="4">cv. Varoflay</strain>
    </source>
</reference>
<feature type="compositionally biased region" description="Polar residues" evidence="1">
    <location>
        <begin position="519"/>
        <end position="533"/>
    </location>
</feature>
<gene>
    <name evidence="5" type="primary">LOC110781872</name>
</gene>
<feature type="domain" description="Peptide N-acetyl-beta-D-glucosaminyl asparaginase amidase A N-terminal" evidence="3">
    <location>
        <begin position="59"/>
        <end position="385"/>
    </location>
</feature>
<dbReference type="OrthoDB" id="1612078at2759"/>
<sequence>MHFHHFYTFLIIFITSLSTTFSQPHHYLKPPSSAVNVTPQESIELTLPLSTARLPLPPPECTLYLLENSFAYTYSQPPYTVLYSPPVDCPPPWSHAVLQLSGEIAGNQYDRIAGVWLSGVEILRTSTPEPSDNGSFWYVEKDVTKYSSVLEQSNISLSMMLENLINDEFTGIYNVSLSMLFYKDDVIEKIGGRKLGLGSGSGLGLASESGVYEEPADLVIPVGSEGSHGYWFRIENESEKGIREIAIPMNARKVVLELYVSYHGDDEFWYSNPPTEYIEMNNLDSSRGNGAYREVFVKIDGNLVGFEVPFPVIFTGGINPLSWDPIVAIGAFDLPSYDFELTPYLGSLLDGKSHTFELGVANSISFWLVDANLHVWVDENSAEVVAMTGVSEPSEYEESREYKFKQLDGSFEIEAERKSQSSGWVNCSMGNFTTTVTRKMEFENSVEFQGAGTQKTVEQKVKVKTEVTVVAENGTVISSTTSKREYPLKLSTSTTPGPEIDTNVMTTTISNEFKEKSSDGNTKTTIQNSQESEGSMLVKGHSVLSGRAVTRQTLSSKGKSSCFSRTAEAVDGQLLRDESIVACSSLNEDHHKLLSSW</sequence>
<accession>A0A9R0JNU3</accession>
<reference evidence="5" key="2">
    <citation type="submission" date="2025-08" db="UniProtKB">
        <authorList>
            <consortium name="RefSeq"/>
        </authorList>
    </citation>
    <scope>IDENTIFICATION</scope>
    <source>
        <tissue evidence="5">Leaf</tissue>
    </source>
</reference>
<proteinExistence type="predicted"/>
<feature type="region of interest" description="Disordered" evidence="1">
    <location>
        <begin position="515"/>
        <end position="536"/>
    </location>
</feature>
<feature type="chain" id="PRO_5040324451" evidence="2">
    <location>
        <begin position="23"/>
        <end position="597"/>
    </location>
</feature>
<dbReference type="Proteomes" id="UP000813463">
    <property type="component" value="Chromosome 1"/>
</dbReference>
<dbReference type="Pfam" id="PF25156">
    <property type="entry name" value="PNGase_A_C"/>
    <property type="match status" value="1"/>
</dbReference>
<dbReference type="InterPro" id="IPR021102">
    <property type="entry name" value="PNGase_A"/>
</dbReference>
<keyword evidence="4" id="KW-1185">Reference proteome</keyword>
<dbReference type="AlphaFoldDB" id="A0A9R0JNU3"/>
<organism evidence="4 5">
    <name type="scientific">Spinacia oleracea</name>
    <name type="common">Spinach</name>
    <dbReference type="NCBI Taxonomy" id="3562"/>
    <lineage>
        <taxon>Eukaryota</taxon>
        <taxon>Viridiplantae</taxon>
        <taxon>Streptophyta</taxon>
        <taxon>Embryophyta</taxon>
        <taxon>Tracheophyta</taxon>
        <taxon>Spermatophyta</taxon>
        <taxon>Magnoliopsida</taxon>
        <taxon>eudicotyledons</taxon>
        <taxon>Gunneridae</taxon>
        <taxon>Pentapetalae</taxon>
        <taxon>Caryophyllales</taxon>
        <taxon>Chenopodiaceae</taxon>
        <taxon>Chenopodioideae</taxon>
        <taxon>Anserineae</taxon>
        <taxon>Spinacia</taxon>
    </lineage>
</organism>
<evidence type="ECO:0000259" key="3">
    <source>
        <dbReference type="Pfam" id="PF12222"/>
    </source>
</evidence>
<dbReference type="PANTHER" id="PTHR31104">
    <property type="entry name" value="PEPTIDE-N4-(N-ACETYL-BETA-GLUCOSAMINYL)ASPARAGINE AMIDASE A PROTEIN"/>
    <property type="match status" value="1"/>
</dbReference>
<dbReference type="InterPro" id="IPR056948">
    <property type="entry name" value="PNGaseA_N"/>
</dbReference>
<feature type="signal peptide" evidence="2">
    <location>
        <begin position="1"/>
        <end position="22"/>
    </location>
</feature>
<dbReference type="KEGG" id="soe:110781872"/>
<dbReference type="RefSeq" id="XP_021841616.1">
    <property type="nucleotide sequence ID" value="XM_021985924.2"/>
</dbReference>
<name>A0A9R0JNU3_SPIOL</name>
<keyword evidence="2" id="KW-0732">Signal</keyword>